<keyword evidence="3" id="KW-1185">Reference proteome</keyword>
<dbReference type="NCBIfam" id="NF041199">
    <property type="entry name" value="trx7_PDZ_seleno"/>
    <property type="match status" value="1"/>
</dbReference>
<dbReference type="SMART" id="SM00228">
    <property type="entry name" value="PDZ"/>
    <property type="match status" value="1"/>
</dbReference>
<dbReference type="InterPro" id="IPR041489">
    <property type="entry name" value="PDZ_6"/>
</dbReference>
<dbReference type="AlphaFoldDB" id="A0A7V9AC95"/>
<dbReference type="Pfam" id="PF17820">
    <property type="entry name" value="PDZ_6"/>
    <property type="match status" value="1"/>
</dbReference>
<reference evidence="2 3" key="1">
    <citation type="submission" date="2020-07" db="EMBL/GenBank/DDBJ databases">
        <title>Thermogemmata thermophila gen. nov., sp. nov., a novel moderate thermophilic planctomycete from a Kamchatka hot spring.</title>
        <authorList>
            <person name="Elcheninov A.G."/>
            <person name="Podosokorskaya O.A."/>
            <person name="Kovaleva O.L."/>
            <person name="Novikov A."/>
            <person name="Bonch-Osmolovskaya E.A."/>
            <person name="Toshchakov S.V."/>
            <person name="Kublanov I.V."/>
        </authorList>
    </citation>
    <scope>NUCLEOTIDE SEQUENCE [LARGE SCALE GENOMIC DNA]</scope>
    <source>
        <strain evidence="2 3">2918</strain>
    </source>
</reference>
<sequence length="334" mass="37599">MVRLPKEIRDVAERFIRVRLIKIAGMDLRRFEFDYDVTWYAFFLNADETIYGRYGGRDASDSEGRLSLAGLRYALERALEKHQQPPPAVRLSGPPVRPEDYPAARRHRGCIHCHNVNEFRRAAEQAAGTWDRDSIWSYPLPENIGIVLHKDQGDLVQAVQPRSPAAEAGLQAGDRLVQLNGYSVASFADASYALHKAPKQGSIPVIWKRGERQFSATLKLPPGWRKTNITWRPSLLDILPSLPVVGDDLTPEEKRALGLPANQAALRQQQRVHESLERIGLRGGDILIGIDGQTFQGGGELLLAHVRRNYLVGDTITLNILRNGQRLHLRYTLK</sequence>
<protein>
    <submittedName>
        <fullName evidence="2">PDZ domain-containing protein</fullName>
    </submittedName>
</protein>
<comment type="caution">
    <text evidence="2">The sequence shown here is derived from an EMBL/GenBank/DDBJ whole genome shotgun (WGS) entry which is preliminary data.</text>
</comment>
<evidence type="ECO:0000313" key="3">
    <source>
        <dbReference type="Proteomes" id="UP000542342"/>
    </source>
</evidence>
<dbReference type="Proteomes" id="UP000542342">
    <property type="component" value="Unassembled WGS sequence"/>
</dbReference>
<evidence type="ECO:0000313" key="2">
    <source>
        <dbReference type="EMBL" id="MBA2226794.1"/>
    </source>
</evidence>
<dbReference type="Gene3D" id="2.30.42.10">
    <property type="match status" value="2"/>
</dbReference>
<name>A0A7V9AC95_9BACT</name>
<dbReference type="InterPro" id="IPR001478">
    <property type="entry name" value="PDZ"/>
</dbReference>
<dbReference type="PROSITE" id="PS50106">
    <property type="entry name" value="PDZ"/>
    <property type="match status" value="1"/>
</dbReference>
<evidence type="ECO:0000259" key="1">
    <source>
        <dbReference type="PROSITE" id="PS50106"/>
    </source>
</evidence>
<dbReference type="InterPro" id="IPR036034">
    <property type="entry name" value="PDZ_sf"/>
</dbReference>
<gene>
    <name evidence="2" type="ORF">H0921_11545</name>
</gene>
<feature type="domain" description="PDZ" evidence="1">
    <location>
        <begin position="144"/>
        <end position="209"/>
    </location>
</feature>
<proteinExistence type="predicted"/>
<dbReference type="SUPFAM" id="SSF50156">
    <property type="entry name" value="PDZ domain-like"/>
    <property type="match status" value="2"/>
</dbReference>
<accession>A0A7V9AC95</accession>
<dbReference type="EMBL" id="JACEFB010000008">
    <property type="protein sequence ID" value="MBA2226794.1"/>
    <property type="molecule type" value="Genomic_DNA"/>
</dbReference>
<organism evidence="2 3">
    <name type="scientific">Thermogemmata fonticola</name>
    <dbReference type="NCBI Taxonomy" id="2755323"/>
    <lineage>
        <taxon>Bacteria</taxon>
        <taxon>Pseudomonadati</taxon>
        <taxon>Planctomycetota</taxon>
        <taxon>Planctomycetia</taxon>
        <taxon>Gemmatales</taxon>
        <taxon>Gemmataceae</taxon>
        <taxon>Thermogemmata</taxon>
    </lineage>
</organism>